<gene>
    <name evidence="2" type="ORF">LCGC14_1478890</name>
</gene>
<sequence>RHPLVFDYIEREVIMYEKMFDGLEIVFKWLLVICIISVPLAVWKLVDVIVWMAIHVTIQ</sequence>
<dbReference type="AlphaFoldDB" id="A0A0F9JW18"/>
<keyword evidence="1" id="KW-0812">Transmembrane</keyword>
<reference evidence="2" key="1">
    <citation type="journal article" date="2015" name="Nature">
        <title>Complex archaea that bridge the gap between prokaryotes and eukaryotes.</title>
        <authorList>
            <person name="Spang A."/>
            <person name="Saw J.H."/>
            <person name="Jorgensen S.L."/>
            <person name="Zaremba-Niedzwiedzka K."/>
            <person name="Martijn J."/>
            <person name="Lind A.E."/>
            <person name="van Eijk R."/>
            <person name="Schleper C."/>
            <person name="Guy L."/>
            <person name="Ettema T.J."/>
        </authorList>
    </citation>
    <scope>NUCLEOTIDE SEQUENCE</scope>
</reference>
<proteinExistence type="predicted"/>
<comment type="caution">
    <text evidence="2">The sequence shown here is derived from an EMBL/GenBank/DDBJ whole genome shotgun (WGS) entry which is preliminary data.</text>
</comment>
<keyword evidence="1" id="KW-0472">Membrane</keyword>
<feature type="transmembrane region" description="Helical" evidence="1">
    <location>
        <begin position="29"/>
        <end position="54"/>
    </location>
</feature>
<keyword evidence="1" id="KW-1133">Transmembrane helix</keyword>
<name>A0A0F9JW18_9ZZZZ</name>
<dbReference type="EMBL" id="LAZR01010486">
    <property type="protein sequence ID" value="KKM66661.1"/>
    <property type="molecule type" value="Genomic_DNA"/>
</dbReference>
<feature type="non-terminal residue" evidence="2">
    <location>
        <position position="1"/>
    </location>
</feature>
<evidence type="ECO:0000313" key="2">
    <source>
        <dbReference type="EMBL" id="KKM66661.1"/>
    </source>
</evidence>
<organism evidence="2">
    <name type="scientific">marine sediment metagenome</name>
    <dbReference type="NCBI Taxonomy" id="412755"/>
    <lineage>
        <taxon>unclassified sequences</taxon>
        <taxon>metagenomes</taxon>
        <taxon>ecological metagenomes</taxon>
    </lineage>
</organism>
<accession>A0A0F9JW18</accession>
<evidence type="ECO:0000256" key="1">
    <source>
        <dbReference type="SAM" id="Phobius"/>
    </source>
</evidence>
<protein>
    <submittedName>
        <fullName evidence="2">Uncharacterized protein</fullName>
    </submittedName>
</protein>